<feature type="region of interest" description="Disordered" evidence="1">
    <location>
        <begin position="19"/>
        <end position="50"/>
    </location>
</feature>
<feature type="compositionally biased region" description="Basic and acidic residues" evidence="1">
    <location>
        <begin position="23"/>
        <end position="40"/>
    </location>
</feature>
<proteinExistence type="predicted"/>
<dbReference type="AlphaFoldDB" id="A0A2P7QPF6"/>
<protein>
    <submittedName>
        <fullName evidence="2">Uncharacterized protein</fullName>
    </submittedName>
</protein>
<reference evidence="2 3" key="1">
    <citation type="submission" date="2018-03" db="EMBL/GenBank/DDBJ databases">
        <title>The draft genome of Sphingosinicella sp. GL-C-18.</title>
        <authorList>
            <person name="Liu L."/>
            <person name="Li L."/>
            <person name="Liang L."/>
            <person name="Zhang X."/>
            <person name="Wang T."/>
        </authorList>
    </citation>
    <scope>NUCLEOTIDE SEQUENCE [LARGE SCALE GENOMIC DNA]</scope>
    <source>
        <strain evidence="2 3">GL-C-18</strain>
    </source>
</reference>
<keyword evidence="3" id="KW-1185">Reference proteome</keyword>
<sequence length="180" mass="19962">MNALTGNKTLVDTSSVTGWAVDADPRNDPTYPYRERDKDPGLTSNWQRPPVQQSNVEILQSIEHIRRPAVFGTANPPSGVSGMIRRVAFRYSESNWMHWLLLMGADRINVVEGVVEDLGRGKVPNIPGEMGVRAEWKHNKKGLATKVAVMAAIGVGAYALFSRRRTRQPAPSKSVTRLEL</sequence>
<evidence type="ECO:0000313" key="3">
    <source>
        <dbReference type="Proteomes" id="UP000241167"/>
    </source>
</evidence>
<evidence type="ECO:0000313" key="2">
    <source>
        <dbReference type="EMBL" id="PSJ39849.1"/>
    </source>
</evidence>
<accession>A0A2P7QPF6</accession>
<evidence type="ECO:0000256" key="1">
    <source>
        <dbReference type="SAM" id="MobiDB-lite"/>
    </source>
</evidence>
<name>A0A2P7QPF6_9SPHN</name>
<organism evidence="2 3">
    <name type="scientific">Allosphingosinicella deserti</name>
    <dbReference type="NCBI Taxonomy" id="2116704"/>
    <lineage>
        <taxon>Bacteria</taxon>
        <taxon>Pseudomonadati</taxon>
        <taxon>Pseudomonadota</taxon>
        <taxon>Alphaproteobacteria</taxon>
        <taxon>Sphingomonadales</taxon>
        <taxon>Sphingomonadaceae</taxon>
        <taxon>Allosphingosinicella</taxon>
    </lineage>
</organism>
<comment type="caution">
    <text evidence="2">The sequence shown here is derived from an EMBL/GenBank/DDBJ whole genome shotgun (WGS) entry which is preliminary data.</text>
</comment>
<dbReference type="Proteomes" id="UP000241167">
    <property type="component" value="Unassembled WGS sequence"/>
</dbReference>
<gene>
    <name evidence="2" type="ORF">C7I55_14910</name>
</gene>
<dbReference type="RefSeq" id="WP_106513744.1">
    <property type="nucleotide sequence ID" value="NZ_PXYI01000004.1"/>
</dbReference>
<dbReference type="OrthoDB" id="6021991at2"/>
<dbReference type="EMBL" id="PXYI01000004">
    <property type="protein sequence ID" value="PSJ39849.1"/>
    <property type="molecule type" value="Genomic_DNA"/>
</dbReference>